<gene>
    <name evidence="4" type="ORF">HF995_13050</name>
</gene>
<sequence length="454" mass="49362">MSSRAGDVARPPQQPWTTWGGSASCSPAHRFAARSVDDVVTVVQRARTLGLTVRAVGAGHSFSPVATTDGVMLSIDALDHVDQPVRLPTPEGRVTHEVRVGAGIRLHALNDALASHGLALSNLGDIDRQSVAGAISTGTHGTGGDSGTGAGLAAQVRAVEVVVADGSVVRASRHENTELFEAARLGLGALGILVAVTVGAEPAYVLEAREEPWPLERALEAVADGSFLASDHAELYWFPHTRTALTKRNARRALDDAPLDALRGWVDDELLSNGVFELTNRLAHAVPAAIPTINRVSSRALGARRFTAPSYEVFVSRRRVRFVESEWAVPLDTVGEVLRDVQDWFARTAERVSFPVEVRFARADDVWLSTSYGRPTAYVAVHQFWRTDASRYFAAVQEIASAYDGRPHWGKVHTLGAERLRELYPRFDDFLAVRDAVDPDGVFTNRYLERVLGR</sequence>
<dbReference type="InterPro" id="IPR016167">
    <property type="entry name" value="FAD-bd_PCMH_sub1"/>
</dbReference>
<dbReference type="Gene3D" id="3.30.43.10">
    <property type="entry name" value="Uridine Diphospho-n-acetylenolpyruvylglucosamine Reductase, domain 2"/>
    <property type="match status" value="1"/>
</dbReference>
<feature type="domain" description="FAD-binding PCMH-type" evidence="3">
    <location>
        <begin position="23"/>
        <end position="203"/>
    </location>
</feature>
<dbReference type="Gene3D" id="1.10.45.10">
    <property type="entry name" value="Vanillyl-alcohol Oxidase, Chain A, domain 4"/>
    <property type="match status" value="1"/>
</dbReference>
<proteinExistence type="predicted"/>
<evidence type="ECO:0000256" key="1">
    <source>
        <dbReference type="ARBA" id="ARBA00023002"/>
    </source>
</evidence>
<dbReference type="SUPFAM" id="SSF56176">
    <property type="entry name" value="FAD-binding/transporter-associated domain-like"/>
    <property type="match status" value="1"/>
</dbReference>
<reference evidence="4 5" key="1">
    <citation type="submission" date="2020-04" db="EMBL/GenBank/DDBJ databases">
        <title>MicrobeNet Type strains.</title>
        <authorList>
            <person name="Nicholson A.C."/>
        </authorList>
    </citation>
    <scope>NUCLEOTIDE SEQUENCE [LARGE SCALE GENOMIC DNA]</scope>
    <source>
        <strain evidence="4 5">ATCC BAA-789</strain>
    </source>
</reference>
<evidence type="ECO:0000313" key="4">
    <source>
        <dbReference type="EMBL" id="NKX94185.1"/>
    </source>
</evidence>
<dbReference type="InterPro" id="IPR010031">
    <property type="entry name" value="FAD_lactone_oxidase-like"/>
</dbReference>
<dbReference type="Pfam" id="PF04030">
    <property type="entry name" value="ALO"/>
    <property type="match status" value="1"/>
</dbReference>
<evidence type="ECO:0000313" key="5">
    <source>
        <dbReference type="Proteomes" id="UP000774283"/>
    </source>
</evidence>
<dbReference type="NCBIfam" id="TIGR01679">
    <property type="entry name" value="bact_FAD_ox"/>
    <property type="match status" value="1"/>
</dbReference>
<dbReference type="InterPro" id="IPR007173">
    <property type="entry name" value="ALO_C"/>
</dbReference>
<dbReference type="PROSITE" id="PS51257">
    <property type="entry name" value="PROKAR_LIPOPROTEIN"/>
    <property type="match status" value="1"/>
</dbReference>
<dbReference type="PIRSF" id="PIRSF000136">
    <property type="entry name" value="LGO_GLO"/>
    <property type="match status" value="1"/>
</dbReference>
<dbReference type="AlphaFoldDB" id="A0A9X5FD46"/>
<feature type="region of interest" description="Disordered" evidence="2">
    <location>
        <begin position="1"/>
        <end position="22"/>
    </location>
</feature>
<dbReference type="EMBL" id="JAAXOW010000006">
    <property type="protein sequence ID" value="NKX94185.1"/>
    <property type="molecule type" value="Genomic_DNA"/>
</dbReference>
<dbReference type="Proteomes" id="UP000774283">
    <property type="component" value="Unassembled WGS sequence"/>
</dbReference>
<protein>
    <submittedName>
        <fullName evidence="4">FAD-binding protein</fullName>
    </submittedName>
</protein>
<dbReference type="Gene3D" id="3.30.70.2520">
    <property type="match status" value="1"/>
</dbReference>
<dbReference type="GO" id="GO:0080049">
    <property type="term" value="F:L-gulono-1,4-lactone dehydrogenase activity"/>
    <property type="evidence" value="ECO:0007669"/>
    <property type="project" value="TreeGrafter"/>
</dbReference>
<dbReference type="GO" id="GO:0003885">
    <property type="term" value="F:D-arabinono-1,4-lactone oxidase activity"/>
    <property type="evidence" value="ECO:0007669"/>
    <property type="project" value="InterPro"/>
</dbReference>
<dbReference type="InterPro" id="IPR016166">
    <property type="entry name" value="FAD-bd_PCMH"/>
</dbReference>
<dbReference type="GO" id="GO:0071949">
    <property type="term" value="F:FAD binding"/>
    <property type="evidence" value="ECO:0007669"/>
    <property type="project" value="InterPro"/>
</dbReference>
<dbReference type="PANTHER" id="PTHR43762:SF1">
    <property type="entry name" value="D-ARABINONO-1,4-LACTONE OXIDASE"/>
    <property type="match status" value="1"/>
</dbReference>
<dbReference type="Gene3D" id="3.30.465.10">
    <property type="match status" value="1"/>
</dbReference>
<dbReference type="InterPro" id="IPR016169">
    <property type="entry name" value="FAD-bd_PCMH_sub2"/>
</dbReference>
<evidence type="ECO:0000256" key="2">
    <source>
        <dbReference type="SAM" id="MobiDB-lite"/>
    </source>
</evidence>
<dbReference type="GO" id="GO:0016020">
    <property type="term" value="C:membrane"/>
    <property type="evidence" value="ECO:0007669"/>
    <property type="project" value="InterPro"/>
</dbReference>
<comment type="caution">
    <text evidence="4">The sequence shown here is derived from an EMBL/GenBank/DDBJ whole genome shotgun (WGS) entry which is preliminary data.</text>
</comment>
<dbReference type="PROSITE" id="PS51387">
    <property type="entry name" value="FAD_PCMH"/>
    <property type="match status" value="1"/>
</dbReference>
<accession>A0A9X5FD46</accession>
<organism evidence="4 5">
    <name type="scientific">Sanguibacter hominis ATCC BAA-789</name>
    <dbReference type="NCBI Taxonomy" id="1312740"/>
    <lineage>
        <taxon>Bacteria</taxon>
        <taxon>Bacillati</taxon>
        <taxon>Actinomycetota</taxon>
        <taxon>Actinomycetes</taxon>
        <taxon>Micrococcales</taxon>
        <taxon>Sanguibacteraceae</taxon>
        <taxon>Sanguibacter</taxon>
    </lineage>
</organism>
<name>A0A9X5FD46_9MICO</name>
<keyword evidence="5" id="KW-1185">Reference proteome</keyword>
<dbReference type="PANTHER" id="PTHR43762">
    <property type="entry name" value="L-GULONOLACTONE OXIDASE"/>
    <property type="match status" value="1"/>
</dbReference>
<dbReference type="InterPro" id="IPR036318">
    <property type="entry name" value="FAD-bd_PCMH-like_sf"/>
</dbReference>
<dbReference type="InterPro" id="IPR006094">
    <property type="entry name" value="Oxid_FAD_bind_N"/>
</dbReference>
<dbReference type="Pfam" id="PF01565">
    <property type="entry name" value="FAD_binding_4"/>
    <property type="match status" value="1"/>
</dbReference>
<dbReference type="InterPro" id="IPR016171">
    <property type="entry name" value="Vanillyl_alc_oxidase_C-sub2"/>
</dbReference>
<evidence type="ECO:0000259" key="3">
    <source>
        <dbReference type="PROSITE" id="PS51387"/>
    </source>
</evidence>
<keyword evidence="1" id="KW-0560">Oxidoreductase</keyword>